<dbReference type="GO" id="GO:0000776">
    <property type="term" value="C:kinetochore"/>
    <property type="evidence" value="ECO:0007669"/>
    <property type="project" value="TreeGrafter"/>
</dbReference>
<feature type="compositionally biased region" description="Acidic residues" evidence="1">
    <location>
        <begin position="28"/>
        <end position="41"/>
    </location>
</feature>
<dbReference type="InterPro" id="IPR000467">
    <property type="entry name" value="G_patch_dom"/>
</dbReference>
<protein>
    <submittedName>
        <fullName evidence="3">Related to G-patch domain protein</fullName>
    </submittedName>
</protein>
<accession>A0AAE8SRD8</accession>
<dbReference type="PANTHER" id="PTHR21032:SF0">
    <property type="entry name" value="G PATCH DOMAIN-CONTAINING PROTEIN 11"/>
    <property type="match status" value="1"/>
</dbReference>
<keyword evidence="4" id="KW-1185">Reference proteome</keyword>
<dbReference type="AlphaFoldDB" id="A0AAE8SRD8"/>
<feature type="region of interest" description="Disordered" evidence="1">
    <location>
        <begin position="147"/>
        <end position="238"/>
    </location>
</feature>
<gene>
    <name evidence="3" type="ORF">DNG_00619</name>
</gene>
<name>A0AAE8SRD8_9PEZI</name>
<dbReference type="EMBL" id="ONZQ02000001">
    <property type="protein sequence ID" value="SPN97103.1"/>
    <property type="molecule type" value="Genomic_DNA"/>
</dbReference>
<feature type="compositionally biased region" description="Basic and acidic residues" evidence="1">
    <location>
        <begin position="163"/>
        <end position="196"/>
    </location>
</feature>
<organism evidence="3 4">
    <name type="scientific">Cephalotrichum gorgonifer</name>
    <dbReference type="NCBI Taxonomy" id="2041049"/>
    <lineage>
        <taxon>Eukaryota</taxon>
        <taxon>Fungi</taxon>
        <taxon>Dikarya</taxon>
        <taxon>Ascomycota</taxon>
        <taxon>Pezizomycotina</taxon>
        <taxon>Sordariomycetes</taxon>
        <taxon>Hypocreomycetidae</taxon>
        <taxon>Microascales</taxon>
        <taxon>Microascaceae</taxon>
        <taxon>Cephalotrichum</taxon>
    </lineage>
</organism>
<feature type="domain" description="G-patch" evidence="2">
    <location>
        <begin position="101"/>
        <end position="152"/>
    </location>
</feature>
<evidence type="ECO:0000256" key="1">
    <source>
        <dbReference type="SAM" id="MobiDB-lite"/>
    </source>
</evidence>
<proteinExistence type="predicted"/>
<dbReference type="Proteomes" id="UP001187682">
    <property type="component" value="Unassembled WGS sequence"/>
</dbReference>
<dbReference type="InterPro" id="IPR025239">
    <property type="entry name" value="DUF4187"/>
</dbReference>
<evidence type="ECO:0000313" key="3">
    <source>
        <dbReference type="EMBL" id="SPN97103.1"/>
    </source>
</evidence>
<dbReference type="InterPro" id="IPR039249">
    <property type="entry name" value="GPATCH11"/>
</dbReference>
<dbReference type="SMART" id="SM01173">
    <property type="entry name" value="DUF4187"/>
    <property type="match status" value="1"/>
</dbReference>
<dbReference type="Pfam" id="PF13821">
    <property type="entry name" value="DUF4187"/>
    <property type="match status" value="1"/>
</dbReference>
<dbReference type="PANTHER" id="PTHR21032">
    <property type="entry name" value="G PATCH DOMAIN-CONTAINING PROTEIN 11"/>
    <property type="match status" value="1"/>
</dbReference>
<comment type="caution">
    <text evidence="3">The sequence shown here is derived from an EMBL/GenBank/DDBJ whole genome shotgun (WGS) entry which is preliminary data.</text>
</comment>
<dbReference type="PROSITE" id="PS50174">
    <property type="entry name" value="G_PATCH"/>
    <property type="match status" value="1"/>
</dbReference>
<dbReference type="GO" id="GO:0003676">
    <property type="term" value="F:nucleic acid binding"/>
    <property type="evidence" value="ECO:0007669"/>
    <property type="project" value="InterPro"/>
</dbReference>
<feature type="region of interest" description="Disordered" evidence="1">
    <location>
        <begin position="1"/>
        <end position="103"/>
    </location>
</feature>
<feature type="compositionally biased region" description="Low complexity" evidence="1">
    <location>
        <begin position="197"/>
        <end position="206"/>
    </location>
</feature>
<evidence type="ECO:0000313" key="4">
    <source>
        <dbReference type="Proteomes" id="UP001187682"/>
    </source>
</evidence>
<evidence type="ECO:0000259" key="2">
    <source>
        <dbReference type="PROSITE" id="PS50174"/>
    </source>
</evidence>
<reference evidence="3" key="1">
    <citation type="submission" date="2018-03" db="EMBL/GenBank/DDBJ databases">
        <authorList>
            <person name="Guldener U."/>
        </authorList>
    </citation>
    <scope>NUCLEOTIDE SEQUENCE</scope>
</reference>
<feature type="compositionally biased region" description="Basic and acidic residues" evidence="1">
    <location>
        <begin position="74"/>
        <end position="99"/>
    </location>
</feature>
<sequence>MPPPRHYVSKPARAPPKIDIGEERQEKVEEEEEKDDDEDDYMTMAIPAVPEKETALQRLQRQKREALARGAPKSKAELAAEAAARREEAHSRSLLEDASSKGSKGLAMMARMGFRGGALGKAPGEGGGAGAATEPIRVFVKGDRGGVGLDEERRKRARDAEEEAVREGRKARKVEEGEYRERVRRERETGRAERQYRAAARLAQQLHEAREEDAVASTSAPDSMEAEAEAERKKKGLSAPPLRSVNVLWRGLVKEREAAERDRAARRALDESLTGLPGYEDDLDPDDKLAVGADGTEYLVTEDPDDEAEDEELEQFEDLEPGEKLVRVLEYLRADHKYCFWCKCAYSDPEMEGCPGVTEEDHD</sequence>